<sequence length="58" mass="5721">SAEEACRAAKAFVHAAISRAVPLGSGIGSLWHAAWRDGVGGAPGGVGGVRPAPFPEPT</sequence>
<evidence type="ECO:0000313" key="1">
    <source>
        <dbReference type="EMBL" id="MBB6691707.1"/>
    </source>
</evidence>
<keyword evidence="2" id="KW-1185">Reference proteome</keyword>
<organism evidence="1 2">
    <name type="scientific">Cohnella xylanilytica</name>
    <dbReference type="NCBI Taxonomy" id="557555"/>
    <lineage>
        <taxon>Bacteria</taxon>
        <taxon>Bacillati</taxon>
        <taxon>Bacillota</taxon>
        <taxon>Bacilli</taxon>
        <taxon>Bacillales</taxon>
        <taxon>Paenibacillaceae</taxon>
        <taxon>Cohnella</taxon>
    </lineage>
</organism>
<dbReference type="AlphaFoldDB" id="A0A841TTC0"/>
<feature type="non-terminal residue" evidence="1">
    <location>
        <position position="1"/>
    </location>
</feature>
<gene>
    <name evidence="1" type="ORF">H7B90_09865</name>
</gene>
<proteinExistence type="predicted"/>
<comment type="caution">
    <text evidence="1">The sequence shown here is derived from an EMBL/GenBank/DDBJ whole genome shotgun (WGS) entry which is preliminary data.</text>
</comment>
<protein>
    <submittedName>
        <fullName evidence="1">Uncharacterized protein</fullName>
    </submittedName>
</protein>
<dbReference type="Proteomes" id="UP000553776">
    <property type="component" value="Unassembled WGS sequence"/>
</dbReference>
<accession>A0A841TTC0</accession>
<name>A0A841TTC0_9BACL</name>
<dbReference type="EMBL" id="JACJVR010000032">
    <property type="protein sequence ID" value="MBB6691707.1"/>
    <property type="molecule type" value="Genomic_DNA"/>
</dbReference>
<evidence type="ECO:0000313" key="2">
    <source>
        <dbReference type="Proteomes" id="UP000553776"/>
    </source>
</evidence>
<reference evidence="1 2" key="1">
    <citation type="submission" date="2020-08" db="EMBL/GenBank/DDBJ databases">
        <title>Cohnella phylogeny.</title>
        <authorList>
            <person name="Dunlap C."/>
        </authorList>
    </citation>
    <scope>NUCLEOTIDE SEQUENCE [LARGE SCALE GENOMIC DNA]</scope>
    <source>
        <strain evidence="1 2">DSM 25239</strain>
    </source>
</reference>